<gene>
    <name evidence="1" type="ORF">ACAT0790_LOCUS56014</name>
</gene>
<accession>A0A7S1WP68</accession>
<reference evidence="1" key="1">
    <citation type="submission" date="2021-01" db="EMBL/GenBank/DDBJ databases">
        <authorList>
            <person name="Corre E."/>
            <person name="Pelletier E."/>
            <person name="Niang G."/>
            <person name="Scheremetjew M."/>
            <person name="Finn R."/>
            <person name="Kale V."/>
            <person name="Holt S."/>
            <person name="Cochrane G."/>
            <person name="Meng A."/>
            <person name="Brown T."/>
            <person name="Cohen L."/>
        </authorList>
    </citation>
    <scope>NUCLEOTIDE SEQUENCE</scope>
    <source>
        <strain evidence="1">OF101</strain>
    </source>
</reference>
<dbReference type="EMBL" id="HBGE01094115">
    <property type="protein sequence ID" value="CAD9179242.1"/>
    <property type="molecule type" value="Transcribed_RNA"/>
</dbReference>
<dbReference type="AlphaFoldDB" id="A0A7S1WP68"/>
<evidence type="ECO:0000313" key="1">
    <source>
        <dbReference type="EMBL" id="CAD9179242.1"/>
    </source>
</evidence>
<proteinExistence type="predicted"/>
<organism evidence="1">
    <name type="scientific">Alexandrium catenella</name>
    <name type="common">Red tide dinoflagellate</name>
    <name type="synonym">Gonyaulax catenella</name>
    <dbReference type="NCBI Taxonomy" id="2925"/>
    <lineage>
        <taxon>Eukaryota</taxon>
        <taxon>Sar</taxon>
        <taxon>Alveolata</taxon>
        <taxon>Dinophyceae</taxon>
        <taxon>Gonyaulacales</taxon>
        <taxon>Pyrocystaceae</taxon>
        <taxon>Alexandrium</taxon>
    </lineage>
</organism>
<protein>
    <submittedName>
        <fullName evidence="1">Uncharacterized protein</fullName>
    </submittedName>
</protein>
<name>A0A7S1WP68_ALECA</name>
<sequence>MVCALRPRLSAPSAPIAWPCCALQGRPLSLPCSSARRCLCCPRLQPPRLSRLVSLRPIAAKYRTKQAVRMLNQHGAQQVANMYTMKDAAKETGVSTEEVSRAWHQARVDAQKSGLLRERAARKAAQAARRR</sequence>